<organism evidence="1 2">
    <name type="scientific">Neisseria weaveri</name>
    <dbReference type="NCBI Taxonomy" id="28091"/>
    <lineage>
        <taxon>Bacteria</taxon>
        <taxon>Pseudomonadati</taxon>
        <taxon>Pseudomonadota</taxon>
        <taxon>Betaproteobacteria</taxon>
        <taxon>Neisseriales</taxon>
        <taxon>Neisseriaceae</taxon>
        <taxon>Neisseria</taxon>
    </lineage>
</organism>
<proteinExistence type="predicted"/>
<accession>A0A448VH58</accession>
<name>A0A448VH58_9NEIS</name>
<keyword evidence="2" id="KW-1185">Reference proteome</keyword>
<sequence length="148" mass="17532">MQKKFLNYLKIYRSVPVRTAKKWLYILKSCWNNIFDQQTFIGKANFYLSDDTYLTMSLMLPPVESNSSPFIGKSFIITLNTQIISYDKDIYSLLGMELYDIFILFKNEGDDLFEILFTLKDKIVKINSKEIFINSLYKKDGDNYKMVY</sequence>
<dbReference type="AlphaFoldDB" id="A0A448VH58"/>
<dbReference type="RefSeq" id="WP_036494187.1">
    <property type="nucleotide sequence ID" value="NZ_CAUJRG010000003.1"/>
</dbReference>
<dbReference type="Proteomes" id="UP000272771">
    <property type="component" value="Chromosome"/>
</dbReference>
<protein>
    <submittedName>
        <fullName evidence="1">Uncharacterized protein</fullName>
    </submittedName>
</protein>
<evidence type="ECO:0000313" key="1">
    <source>
        <dbReference type="EMBL" id="VEJ49100.1"/>
    </source>
</evidence>
<gene>
    <name evidence="1" type="ORF">NCTC12742_00029</name>
</gene>
<evidence type="ECO:0000313" key="2">
    <source>
        <dbReference type="Proteomes" id="UP000272771"/>
    </source>
</evidence>
<dbReference type="EMBL" id="LR134533">
    <property type="protein sequence ID" value="VEJ49100.1"/>
    <property type="molecule type" value="Genomic_DNA"/>
</dbReference>
<reference evidence="1 2" key="1">
    <citation type="submission" date="2018-12" db="EMBL/GenBank/DDBJ databases">
        <authorList>
            <consortium name="Pathogen Informatics"/>
        </authorList>
    </citation>
    <scope>NUCLEOTIDE SEQUENCE [LARGE SCALE GENOMIC DNA]</scope>
    <source>
        <strain evidence="1 2">NCTC12742</strain>
    </source>
</reference>